<evidence type="ECO:0000313" key="1">
    <source>
        <dbReference type="EMBL" id="CAI2371318.1"/>
    </source>
</evidence>
<name>A0AAD1UL03_EUPCR</name>
<dbReference type="EMBL" id="CAMPGE010012547">
    <property type="protein sequence ID" value="CAI2371318.1"/>
    <property type="molecule type" value="Genomic_DNA"/>
</dbReference>
<dbReference type="AlphaFoldDB" id="A0AAD1UL03"/>
<proteinExistence type="predicted"/>
<organism evidence="1 2">
    <name type="scientific">Euplotes crassus</name>
    <dbReference type="NCBI Taxonomy" id="5936"/>
    <lineage>
        <taxon>Eukaryota</taxon>
        <taxon>Sar</taxon>
        <taxon>Alveolata</taxon>
        <taxon>Ciliophora</taxon>
        <taxon>Intramacronucleata</taxon>
        <taxon>Spirotrichea</taxon>
        <taxon>Hypotrichia</taxon>
        <taxon>Euplotida</taxon>
        <taxon>Euplotidae</taxon>
        <taxon>Moneuplotes</taxon>
    </lineage>
</organism>
<protein>
    <submittedName>
        <fullName evidence="1">Uncharacterized protein</fullName>
    </submittedName>
</protein>
<gene>
    <name evidence="1" type="ORF">ECRASSUSDP1_LOCUS12638</name>
</gene>
<dbReference type="PROSITE" id="PS51257">
    <property type="entry name" value="PROKAR_LIPOPROTEIN"/>
    <property type="match status" value="1"/>
</dbReference>
<sequence>MKWNRLSDTCCNISSLVVSSGASCRRVRHHTVNMNSCASGVAFVSSLLVSQVVCPSVISVNKGCSVGFTLHFRADSSVVDCQSANFVTQMSDVVLEANILCCPSGI</sequence>
<accession>A0AAD1UL03</accession>
<dbReference type="Proteomes" id="UP001295684">
    <property type="component" value="Unassembled WGS sequence"/>
</dbReference>
<reference evidence="1" key="1">
    <citation type="submission" date="2023-07" db="EMBL/GenBank/DDBJ databases">
        <authorList>
            <consortium name="AG Swart"/>
            <person name="Singh M."/>
            <person name="Singh A."/>
            <person name="Seah K."/>
            <person name="Emmerich C."/>
        </authorList>
    </citation>
    <scope>NUCLEOTIDE SEQUENCE</scope>
    <source>
        <strain evidence="1">DP1</strain>
    </source>
</reference>
<comment type="caution">
    <text evidence="1">The sequence shown here is derived from an EMBL/GenBank/DDBJ whole genome shotgun (WGS) entry which is preliminary data.</text>
</comment>
<evidence type="ECO:0000313" key="2">
    <source>
        <dbReference type="Proteomes" id="UP001295684"/>
    </source>
</evidence>
<keyword evidence="2" id="KW-1185">Reference proteome</keyword>